<evidence type="ECO:0000256" key="2">
    <source>
        <dbReference type="ARBA" id="ARBA00012438"/>
    </source>
</evidence>
<proteinExistence type="predicted"/>
<reference evidence="14 15" key="1">
    <citation type="journal article" date="2021" name="BMC Genomics">
        <title>Genome-resolved metagenome and metatranscriptome analyses of thermophilic composting reveal key bacterial players and their metabolic interactions.</title>
        <authorList>
            <person name="Braga L.P.P."/>
            <person name="Pereira R.V."/>
            <person name="Martins L.F."/>
            <person name="Moura L.M.S."/>
            <person name="Sanchez F.B."/>
            <person name="Patane J.S.L."/>
            <person name="da Silva A.M."/>
            <person name="Setubal J.C."/>
        </authorList>
    </citation>
    <scope>NUCLEOTIDE SEQUENCE [LARGE SCALE GENOMIC DNA]</scope>
    <source>
        <strain evidence="14">ZC4RG45</strain>
    </source>
</reference>
<evidence type="ECO:0000256" key="3">
    <source>
        <dbReference type="ARBA" id="ARBA00022553"/>
    </source>
</evidence>
<dbReference type="EMBL" id="QGUI02000103">
    <property type="protein sequence ID" value="MFO7192492.1"/>
    <property type="molecule type" value="Genomic_DNA"/>
</dbReference>
<evidence type="ECO:0000313" key="15">
    <source>
        <dbReference type="Proteomes" id="UP000249324"/>
    </source>
</evidence>
<protein>
    <recommendedName>
        <fullName evidence="2">histidine kinase</fullName>
        <ecNumber evidence="2">2.7.13.3</ecNumber>
    </recommendedName>
</protein>
<organism evidence="14 15">
    <name type="scientific">Thermocrispum agreste</name>
    <dbReference type="NCBI Taxonomy" id="37925"/>
    <lineage>
        <taxon>Bacteria</taxon>
        <taxon>Bacillati</taxon>
        <taxon>Actinomycetota</taxon>
        <taxon>Actinomycetes</taxon>
        <taxon>Pseudonocardiales</taxon>
        <taxon>Pseudonocardiaceae</taxon>
        <taxon>Thermocrispum</taxon>
    </lineage>
</organism>
<keyword evidence="5" id="KW-0547">Nucleotide-binding</keyword>
<dbReference type="InterPro" id="IPR036890">
    <property type="entry name" value="HATPase_C_sf"/>
</dbReference>
<dbReference type="GO" id="GO:0004673">
    <property type="term" value="F:protein histidine kinase activity"/>
    <property type="evidence" value="ECO:0007669"/>
    <property type="project" value="UniProtKB-EC"/>
</dbReference>
<evidence type="ECO:0000259" key="13">
    <source>
        <dbReference type="Pfam" id="PF23539"/>
    </source>
</evidence>
<dbReference type="Gene3D" id="1.20.5.1930">
    <property type="match status" value="1"/>
</dbReference>
<dbReference type="Pfam" id="PF02518">
    <property type="entry name" value="HATPase_c"/>
    <property type="match status" value="1"/>
</dbReference>
<dbReference type="EC" id="2.7.13.3" evidence="2"/>
<feature type="domain" description="Histidine kinase/HSP90-like ATPase" evidence="11">
    <location>
        <begin position="279"/>
        <end position="366"/>
    </location>
</feature>
<keyword evidence="8" id="KW-0902">Two-component regulatory system</keyword>
<feature type="domain" description="DUF7134" evidence="13">
    <location>
        <begin position="4"/>
        <end position="148"/>
    </location>
</feature>
<comment type="catalytic activity">
    <reaction evidence="1">
        <text>ATP + protein L-histidine = ADP + protein N-phospho-L-histidine.</text>
        <dbReference type="EC" id="2.7.13.3"/>
    </reaction>
</comment>
<evidence type="ECO:0000256" key="4">
    <source>
        <dbReference type="ARBA" id="ARBA00022679"/>
    </source>
</evidence>
<dbReference type="Pfam" id="PF23539">
    <property type="entry name" value="DUF7134"/>
    <property type="match status" value="1"/>
</dbReference>
<evidence type="ECO:0000256" key="6">
    <source>
        <dbReference type="ARBA" id="ARBA00022777"/>
    </source>
</evidence>
<feature type="transmembrane region" description="Helical" evidence="9">
    <location>
        <begin position="73"/>
        <end position="92"/>
    </location>
</feature>
<dbReference type="InterPro" id="IPR003594">
    <property type="entry name" value="HATPase_dom"/>
</dbReference>
<dbReference type="CDD" id="cd16917">
    <property type="entry name" value="HATPase_UhpB-NarQ-NarX-like"/>
    <property type="match status" value="1"/>
</dbReference>
<evidence type="ECO:0000256" key="5">
    <source>
        <dbReference type="ARBA" id="ARBA00022741"/>
    </source>
</evidence>
<keyword evidence="7" id="KW-0067">ATP-binding</keyword>
<comment type="caution">
    <text evidence="14">The sequence shown here is derived from an EMBL/GenBank/DDBJ whole genome shotgun (WGS) entry which is preliminary data.</text>
</comment>
<dbReference type="Gene3D" id="3.30.565.10">
    <property type="entry name" value="Histidine kinase-like ATPase, C-terminal domain"/>
    <property type="match status" value="1"/>
</dbReference>
<keyword evidence="4" id="KW-0808">Transferase</keyword>
<feature type="chain" id="PRO_5044852233" description="histidine kinase" evidence="10">
    <location>
        <begin position="22"/>
        <end position="372"/>
    </location>
</feature>
<sequence length="372" mass="39445">MSKDSLLAAVLLALAFVPQFAAVAAMIGDLPRRPLDALGVILILAQCLPLAIRTRWPAACLAVVGCGFALHQVLAYPATFGSIGLYVALYSAGAHQQRLRTVVAVVAVVGYGVLALTLNALGSPTRGLDFVLFFAALAVIWFAGAGVRRWRREEAERRRLSAEMATAAERARIARELHDVVTHHVTAMVVQADAAQLVLDTAPDRAGESLSAISVTGRRALTELRSLLGVLEASGETPPAERTPSLGKVADLVEQARHAGQPVEFLEEGEQRPRTVDVELTAYRVVQESLTNALKYAAGRPTTVRLRHDPEEIEIEVITKGPATSPGGSSGGRGLTGLSERVRLLGGELQAGPRADGGFGVRALIPCGRNEP</sequence>
<dbReference type="InterPro" id="IPR050482">
    <property type="entry name" value="Sensor_HK_TwoCompSys"/>
</dbReference>
<keyword evidence="9" id="KW-1133">Transmembrane helix</keyword>
<dbReference type="PANTHER" id="PTHR24421">
    <property type="entry name" value="NITRATE/NITRITE SENSOR PROTEIN NARX-RELATED"/>
    <property type="match status" value="1"/>
</dbReference>
<dbReference type="Proteomes" id="UP000249324">
    <property type="component" value="Unassembled WGS sequence"/>
</dbReference>
<dbReference type="InterPro" id="IPR011712">
    <property type="entry name" value="Sig_transdc_His_kin_sub3_dim/P"/>
</dbReference>
<dbReference type="Pfam" id="PF07730">
    <property type="entry name" value="HisKA_3"/>
    <property type="match status" value="1"/>
</dbReference>
<evidence type="ECO:0000313" key="14">
    <source>
        <dbReference type="EMBL" id="MFO7192492.1"/>
    </source>
</evidence>
<keyword evidence="3" id="KW-0597">Phosphoprotein</keyword>
<gene>
    <name evidence="14" type="ORF">DIU77_009655</name>
</gene>
<keyword evidence="9" id="KW-0472">Membrane</keyword>
<evidence type="ECO:0000256" key="1">
    <source>
        <dbReference type="ARBA" id="ARBA00000085"/>
    </source>
</evidence>
<dbReference type="InterPro" id="IPR055558">
    <property type="entry name" value="DUF7134"/>
</dbReference>
<keyword evidence="10" id="KW-0732">Signal</keyword>
<evidence type="ECO:0000256" key="10">
    <source>
        <dbReference type="SAM" id="SignalP"/>
    </source>
</evidence>
<keyword evidence="6 14" id="KW-0418">Kinase</keyword>
<dbReference type="GO" id="GO:0000160">
    <property type="term" value="P:phosphorelay signal transduction system"/>
    <property type="evidence" value="ECO:0007669"/>
    <property type="project" value="UniProtKB-KW"/>
</dbReference>
<dbReference type="AlphaFoldDB" id="A0ABD6FF08"/>
<dbReference type="GO" id="GO:0005524">
    <property type="term" value="F:ATP binding"/>
    <property type="evidence" value="ECO:0007669"/>
    <property type="project" value="UniProtKB-KW"/>
</dbReference>
<accession>A0ABD6FF08</accession>
<feature type="transmembrane region" description="Helical" evidence="9">
    <location>
        <begin position="130"/>
        <end position="150"/>
    </location>
</feature>
<evidence type="ECO:0000256" key="8">
    <source>
        <dbReference type="ARBA" id="ARBA00023012"/>
    </source>
</evidence>
<feature type="domain" description="Signal transduction histidine kinase subgroup 3 dimerisation and phosphoacceptor" evidence="12">
    <location>
        <begin position="169"/>
        <end position="233"/>
    </location>
</feature>
<evidence type="ECO:0000256" key="9">
    <source>
        <dbReference type="SAM" id="Phobius"/>
    </source>
</evidence>
<evidence type="ECO:0000259" key="12">
    <source>
        <dbReference type="Pfam" id="PF07730"/>
    </source>
</evidence>
<keyword evidence="9" id="KW-0812">Transmembrane</keyword>
<feature type="transmembrane region" description="Helical" evidence="9">
    <location>
        <begin position="99"/>
        <end position="118"/>
    </location>
</feature>
<name>A0ABD6FF08_9PSEU</name>
<feature type="signal peptide" evidence="10">
    <location>
        <begin position="1"/>
        <end position="21"/>
    </location>
</feature>
<evidence type="ECO:0000259" key="11">
    <source>
        <dbReference type="Pfam" id="PF02518"/>
    </source>
</evidence>
<dbReference type="SUPFAM" id="SSF55874">
    <property type="entry name" value="ATPase domain of HSP90 chaperone/DNA topoisomerase II/histidine kinase"/>
    <property type="match status" value="1"/>
</dbReference>
<dbReference type="PANTHER" id="PTHR24421:SF10">
    <property type="entry name" value="NITRATE_NITRITE SENSOR PROTEIN NARQ"/>
    <property type="match status" value="1"/>
</dbReference>
<evidence type="ECO:0000256" key="7">
    <source>
        <dbReference type="ARBA" id="ARBA00022840"/>
    </source>
</evidence>